<accession>L8HJB3</accession>
<dbReference type="KEGG" id="acan:ACA1_290850"/>
<feature type="region of interest" description="Disordered" evidence="1">
    <location>
        <begin position="234"/>
        <end position="255"/>
    </location>
</feature>
<dbReference type="AlphaFoldDB" id="L8HJB3"/>
<evidence type="ECO:0000256" key="1">
    <source>
        <dbReference type="SAM" id="MobiDB-lite"/>
    </source>
</evidence>
<dbReference type="RefSeq" id="XP_004368062.1">
    <property type="nucleotide sequence ID" value="XM_004368005.1"/>
</dbReference>
<dbReference type="GeneID" id="14926357"/>
<gene>
    <name evidence="2" type="ORF">ACA1_290850</name>
</gene>
<organism evidence="2 3">
    <name type="scientific">Acanthamoeba castellanii (strain ATCC 30010 / Neff)</name>
    <dbReference type="NCBI Taxonomy" id="1257118"/>
    <lineage>
        <taxon>Eukaryota</taxon>
        <taxon>Amoebozoa</taxon>
        <taxon>Discosea</taxon>
        <taxon>Longamoebia</taxon>
        <taxon>Centramoebida</taxon>
        <taxon>Acanthamoebidae</taxon>
        <taxon>Acanthamoeba</taxon>
    </lineage>
</organism>
<proteinExistence type="predicted"/>
<protein>
    <submittedName>
        <fullName evidence="2">Uncharacterized protein</fullName>
    </submittedName>
</protein>
<reference evidence="2 3" key="1">
    <citation type="journal article" date="2013" name="Genome Biol.">
        <title>Genome of Acanthamoeba castellanii highlights extensive lateral gene transfer and early evolution of tyrosine kinase signaling.</title>
        <authorList>
            <person name="Clarke M."/>
            <person name="Lohan A.J."/>
            <person name="Liu B."/>
            <person name="Lagkouvardos I."/>
            <person name="Roy S."/>
            <person name="Zafar N."/>
            <person name="Bertelli C."/>
            <person name="Schilde C."/>
            <person name="Kianianmomeni A."/>
            <person name="Burglin T.R."/>
            <person name="Frech C."/>
            <person name="Turcotte B."/>
            <person name="Kopec K.O."/>
            <person name="Synnott J.M."/>
            <person name="Choo C."/>
            <person name="Paponov I."/>
            <person name="Finkler A."/>
            <person name="Soon Heng Tan C."/>
            <person name="Hutchins A.P."/>
            <person name="Weinmeier T."/>
            <person name="Rattei T."/>
            <person name="Chu J.S."/>
            <person name="Gimenez G."/>
            <person name="Irimia M."/>
            <person name="Rigden D.J."/>
            <person name="Fitzpatrick D.A."/>
            <person name="Lorenzo-Morales J."/>
            <person name="Bateman A."/>
            <person name="Chiu C.H."/>
            <person name="Tang P."/>
            <person name="Hegemann P."/>
            <person name="Fromm H."/>
            <person name="Raoult D."/>
            <person name="Greub G."/>
            <person name="Miranda-Saavedra D."/>
            <person name="Chen N."/>
            <person name="Nash P."/>
            <person name="Ginger M.L."/>
            <person name="Horn M."/>
            <person name="Schaap P."/>
            <person name="Caler L."/>
            <person name="Loftus B."/>
        </authorList>
    </citation>
    <scope>NUCLEOTIDE SEQUENCE [LARGE SCALE GENOMIC DNA]</scope>
    <source>
        <strain evidence="2 3">Neff</strain>
    </source>
</reference>
<dbReference type="EMBL" id="KB007805">
    <property type="protein sequence ID" value="ELR25307.1"/>
    <property type="molecule type" value="Genomic_DNA"/>
</dbReference>
<dbReference type="Proteomes" id="UP000011083">
    <property type="component" value="Unassembled WGS sequence"/>
</dbReference>
<dbReference type="VEuPathDB" id="AmoebaDB:ACA1_290850"/>
<dbReference type="OrthoDB" id="5426707at2759"/>
<sequence>MSNFINPTTNTTPVLYNTAASPVGTAPLAARPGAPLMSGAPVLSNPATPLAGAPLMHAAMLPGTGDRHLSRKERKALKRQNKALKHGHGLTSSGLMRGGATNVVENQPIVEREVIVERVVEVRREHHVQPVIHERQHQIQPVLRTEVTTERRDLFNDRNVMMPEMVEQPRLASTGLTMADQRGVMPGATNTTAMHHATIGQKIKGTVKEVQGSLTHNPMKKEEGRLLKQGIEPTTAAGMGTTPGMMGNTGTATSF</sequence>
<name>L8HJB3_ACACF</name>
<keyword evidence="3" id="KW-1185">Reference proteome</keyword>
<evidence type="ECO:0000313" key="3">
    <source>
        <dbReference type="Proteomes" id="UP000011083"/>
    </source>
</evidence>
<evidence type="ECO:0000313" key="2">
    <source>
        <dbReference type="EMBL" id="ELR25307.1"/>
    </source>
</evidence>